<dbReference type="PROSITE" id="PS50110">
    <property type="entry name" value="RESPONSE_REGULATORY"/>
    <property type="match status" value="1"/>
</dbReference>
<dbReference type="Pfam" id="PF00072">
    <property type="entry name" value="Response_reg"/>
    <property type="match status" value="1"/>
</dbReference>
<feature type="region of interest" description="Disordered" evidence="3">
    <location>
        <begin position="998"/>
        <end position="1019"/>
    </location>
</feature>
<dbReference type="InterPro" id="IPR004358">
    <property type="entry name" value="Sig_transdc_His_kin-like_C"/>
</dbReference>
<dbReference type="SMART" id="SM00091">
    <property type="entry name" value="PAS"/>
    <property type="match status" value="1"/>
</dbReference>
<evidence type="ECO:0000259" key="5">
    <source>
        <dbReference type="PROSITE" id="PS50110"/>
    </source>
</evidence>
<name>A0ABR3WNZ9_9PEZI</name>
<keyword evidence="1 2" id="KW-0597">Phosphoprotein</keyword>
<evidence type="ECO:0008006" key="9">
    <source>
        <dbReference type="Google" id="ProtNLM"/>
    </source>
</evidence>
<dbReference type="InterPro" id="IPR035965">
    <property type="entry name" value="PAS-like_dom_sf"/>
</dbReference>
<organism evidence="7 8">
    <name type="scientific">Phialemonium thermophilum</name>
    <dbReference type="NCBI Taxonomy" id="223376"/>
    <lineage>
        <taxon>Eukaryota</taxon>
        <taxon>Fungi</taxon>
        <taxon>Dikarya</taxon>
        <taxon>Ascomycota</taxon>
        <taxon>Pezizomycotina</taxon>
        <taxon>Sordariomycetes</taxon>
        <taxon>Sordariomycetidae</taxon>
        <taxon>Cephalothecales</taxon>
        <taxon>Cephalothecaceae</taxon>
        <taxon>Phialemonium</taxon>
    </lineage>
</organism>
<dbReference type="PANTHER" id="PTHR43719:SF30">
    <property type="entry name" value="TWO-COMPONENT SYSTEM RESPONSE REGULATOR"/>
    <property type="match status" value="1"/>
</dbReference>
<dbReference type="InterPro" id="IPR003661">
    <property type="entry name" value="HisK_dim/P_dom"/>
</dbReference>
<dbReference type="SMART" id="SM00387">
    <property type="entry name" value="HATPase_c"/>
    <property type="match status" value="1"/>
</dbReference>
<dbReference type="InterPro" id="IPR013767">
    <property type="entry name" value="PAS_fold"/>
</dbReference>
<dbReference type="InterPro" id="IPR050956">
    <property type="entry name" value="2C_system_His_kinase"/>
</dbReference>
<feature type="modified residue" description="4-aspartylphosphate" evidence="2">
    <location>
        <position position="1250"/>
    </location>
</feature>
<evidence type="ECO:0000259" key="6">
    <source>
        <dbReference type="PROSITE" id="PS50113"/>
    </source>
</evidence>
<feature type="domain" description="Response regulatory" evidence="5">
    <location>
        <begin position="1160"/>
        <end position="1321"/>
    </location>
</feature>
<dbReference type="CDD" id="cd17546">
    <property type="entry name" value="REC_hyHK_CKI1_RcsC-like"/>
    <property type="match status" value="1"/>
</dbReference>
<dbReference type="CDD" id="cd00082">
    <property type="entry name" value="HisKA"/>
    <property type="match status" value="1"/>
</dbReference>
<dbReference type="SMART" id="SM00448">
    <property type="entry name" value="REC"/>
    <property type="match status" value="1"/>
</dbReference>
<evidence type="ECO:0000313" key="7">
    <source>
        <dbReference type="EMBL" id="KAL1865295.1"/>
    </source>
</evidence>
<protein>
    <recommendedName>
        <fullName evidence="9">Histidine kinase</fullName>
    </recommendedName>
</protein>
<dbReference type="Pfam" id="PF02518">
    <property type="entry name" value="HATPase_c"/>
    <property type="match status" value="1"/>
</dbReference>
<dbReference type="Gene3D" id="1.10.287.130">
    <property type="match status" value="1"/>
</dbReference>
<dbReference type="InterPro" id="IPR058846">
    <property type="entry name" value="PAS-like"/>
</dbReference>
<dbReference type="PANTHER" id="PTHR43719">
    <property type="entry name" value="TWO-COMPONENT HISTIDINE KINASE"/>
    <property type="match status" value="1"/>
</dbReference>
<dbReference type="Gene3D" id="3.30.565.10">
    <property type="entry name" value="Histidine kinase-like ATPase, C-terminal domain"/>
    <property type="match status" value="1"/>
</dbReference>
<dbReference type="InterPro" id="IPR000700">
    <property type="entry name" value="PAS-assoc_C"/>
</dbReference>
<dbReference type="InterPro" id="IPR005467">
    <property type="entry name" value="His_kinase_dom"/>
</dbReference>
<dbReference type="PROSITE" id="PS50113">
    <property type="entry name" value="PAC"/>
    <property type="match status" value="1"/>
</dbReference>
<dbReference type="Gene3D" id="3.30.450.20">
    <property type="entry name" value="PAS domain"/>
    <property type="match status" value="2"/>
</dbReference>
<feature type="domain" description="PAC" evidence="6">
    <location>
        <begin position="745"/>
        <end position="803"/>
    </location>
</feature>
<dbReference type="EMBL" id="JAZHXJ010000299">
    <property type="protein sequence ID" value="KAL1865295.1"/>
    <property type="molecule type" value="Genomic_DNA"/>
</dbReference>
<feature type="compositionally biased region" description="Polar residues" evidence="3">
    <location>
        <begin position="40"/>
        <end position="55"/>
    </location>
</feature>
<evidence type="ECO:0000259" key="4">
    <source>
        <dbReference type="PROSITE" id="PS50109"/>
    </source>
</evidence>
<accession>A0ABR3WNZ9</accession>
<dbReference type="Gene3D" id="3.40.50.2300">
    <property type="match status" value="1"/>
</dbReference>
<dbReference type="PROSITE" id="PS50109">
    <property type="entry name" value="HIS_KIN"/>
    <property type="match status" value="1"/>
</dbReference>
<dbReference type="InterPro" id="IPR001789">
    <property type="entry name" value="Sig_transdc_resp-reg_receiver"/>
</dbReference>
<evidence type="ECO:0000256" key="1">
    <source>
        <dbReference type="ARBA" id="ARBA00022553"/>
    </source>
</evidence>
<feature type="compositionally biased region" description="Polar residues" evidence="3">
    <location>
        <begin position="1133"/>
        <end position="1143"/>
    </location>
</feature>
<evidence type="ECO:0000256" key="3">
    <source>
        <dbReference type="SAM" id="MobiDB-lite"/>
    </source>
</evidence>
<dbReference type="InterPro" id="IPR011006">
    <property type="entry name" value="CheY-like_superfamily"/>
</dbReference>
<dbReference type="Proteomes" id="UP001586593">
    <property type="component" value="Unassembled WGS sequence"/>
</dbReference>
<dbReference type="PRINTS" id="PR00344">
    <property type="entry name" value="BCTRLSENSOR"/>
</dbReference>
<gene>
    <name evidence="7" type="ORF">VTK73DRAFT_5296</name>
</gene>
<dbReference type="InterPro" id="IPR003594">
    <property type="entry name" value="HATPase_dom"/>
</dbReference>
<dbReference type="SUPFAM" id="SSF52172">
    <property type="entry name" value="CheY-like"/>
    <property type="match status" value="1"/>
</dbReference>
<dbReference type="InterPro" id="IPR036890">
    <property type="entry name" value="HATPase_C_sf"/>
</dbReference>
<dbReference type="SUPFAM" id="SSF55874">
    <property type="entry name" value="ATPase domain of HSP90 chaperone/DNA topoisomerase II/histidine kinase"/>
    <property type="match status" value="1"/>
</dbReference>
<dbReference type="InterPro" id="IPR000014">
    <property type="entry name" value="PAS"/>
</dbReference>
<comment type="caution">
    <text evidence="7">The sequence shown here is derived from an EMBL/GenBank/DDBJ whole genome shotgun (WGS) entry which is preliminary data.</text>
</comment>
<dbReference type="Pfam" id="PF26131">
    <property type="entry name" value="PAS-like"/>
    <property type="match status" value="1"/>
</dbReference>
<reference evidence="7 8" key="1">
    <citation type="journal article" date="2024" name="Commun. Biol.">
        <title>Comparative genomic analysis of thermophilic fungi reveals convergent evolutionary adaptations and gene losses.</title>
        <authorList>
            <person name="Steindorff A.S."/>
            <person name="Aguilar-Pontes M.V."/>
            <person name="Robinson A.J."/>
            <person name="Andreopoulos B."/>
            <person name="LaButti K."/>
            <person name="Kuo A."/>
            <person name="Mondo S."/>
            <person name="Riley R."/>
            <person name="Otillar R."/>
            <person name="Haridas S."/>
            <person name="Lipzen A."/>
            <person name="Grimwood J."/>
            <person name="Schmutz J."/>
            <person name="Clum A."/>
            <person name="Reid I.D."/>
            <person name="Moisan M.C."/>
            <person name="Butler G."/>
            <person name="Nguyen T.T.M."/>
            <person name="Dewar K."/>
            <person name="Conant G."/>
            <person name="Drula E."/>
            <person name="Henrissat B."/>
            <person name="Hansel C."/>
            <person name="Singer S."/>
            <person name="Hutchinson M.I."/>
            <person name="de Vries R.P."/>
            <person name="Natvig D.O."/>
            <person name="Powell A.J."/>
            <person name="Tsang A."/>
            <person name="Grigoriev I.V."/>
        </authorList>
    </citation>
    <scope>NUCLEOTIDE SEQUENCE [LARGE SCALE GENOMIC DNA]</scope>
    <source>
        <strain evidence="7 8">ATCC 24622</strain>
    </source>
</reference>
<dbReference type="SMART" id="SM00388">
    <property type="entry name" value="HisKA"/>
    <property type="match status" value="1"/>
</dbReference>
<feature type="region of interest" description="Disordered" evidence="3">
    <location>
        <begin position="16"/>
        <end position="60"/>
    </location>
</feature>
<dbReference type="NCBIfam" id="TIGR00229">
    <property type="entry name" value="sensory_box"/>
    <property type="match status" value="1"/>
</dbReference>
<dbReference type="SUPFAM" id="SSF55781">
    <property type="entry name" value="GAF domain-like"/>
    <property type="match status" value="1"/>
</dbReference>
<evidence type="ECO:0000313" key="8">
    <source>
        <dbReference type="Proteomes" id="UP001586593"/>
    </source>
</evidence>
<dbReference type="Pfam" id="PF00989">
    <property type="entry name" value="PAS"/>
    <property type="match status" value="1"/>
</dbReference>
<feature type="domain" description="Histidine kinase" evidence="4">
    <location>
        <begin position="821"/>
        <end position="1098"/>
    </location>
</feature>
<sequence length="1335" mass="148861">MTGRFHSFSEIEAAPSVLAGRHPDGPSSSQTSPVLADSARLSSPSGKDTPSSGSGSPYHPRVLTLPPVSQLLQGIGVIELLEQDPRPTFIVDLADPDNFNPGPLQMIFVNASLRAAPVLLDLLSADTTDVGHSSDFSRFKAWVISVVKQNDTTDSSLPSMSYGGISWTCSTLRGRFRLISGNISTLSLTPLSSSRGMSASSVLDQQSERQQIWRGSDTPATDLVAEAGYFGDVAGTCSTIGLSHSRSQSEPRSKSASVFDCRVQDDRGTLAPKMVQGNGQMLTFDWTRVPLDTPDLHPHIRFARSVDWGSTPLGPMEDWPADLRSLTNMIMGNPRPAAIYWGPEFIAIYNEAYAAIAGQKHPRLMGMRYRDSWPEIWQDVEQVFEHAWTSGQATMKHEDRLFVVRNGYLEETFFNWSIVPLIGSDGSVVALYNPTFDDTRRKVNERWMLILHEVGERTSQARCVKSFWAEVKAGLETNAFDIPMALIYSVSEDGEEGSALTDSDGAGHLPQVLLEGSLGVPDGHPAAVPSMNLDTSDEGFAPYMRDSLRRLSHPSVLRREDGTLPKKLVDGLAWRGFGDPCRTVVVFPIHRATQGGKVIGFVVLGVNPRRPYDEDYELFVNILSRQLATSLVSVALFEEEIKRGQMAATLAALDRQELSMQLRLRTQEAVESEYRFTRMAEFAPVGMFIADHQGIINYCNDTWWEISRHPRSAKTVNEWMQSIRDEDRPKVQEVWRRLIEEKSAITHEFRFKSSRQTADGHHVDTWVLMNAYPERDEFGSLKSIFGCITDISQQKWAEDLEKQRREEAVEMKRQQENFIDITSHEMRNPLSAILQCADEISGILTTYQSNRLRYNDYQDRQTTDLEAVLNNCIEAANTISLCANHQKRIVDDILTLSKLDSQLLLVTPVDVQPVVVVGKVLKMFEAELKSHDINGEFQIDQSFADLGVDWYKLDPSRLRQVMINLMTNAIKFTQGRERRSITISLGASKDISESSLSFFPRSRADPTDPTDEPEWGDGDKINLLVSVSDTGPGLEEEEEKMLFQRFAQASPRTHVQYGGSGLGLFICRTLTELQGGQITVTSQKGVGSTFAFYIKTRASRNPSHNAGTMGPAARARSDKFCEKEPRFPRSGQAAKQVQDLNGSSRRENAPGKSIPDDSLNILIVEDNLVNQKVLQRQLRIFGSNTHVANHGGEALEALRHSHYWKRSPDSGIPYDWRDQDQDKSIPLSSMQTRQSEDQSTALCISVILMDLEMPVMDGMTCARKIRELEKEGILSRHIPIIAVTAYARPEQIASAKAAGIDDVISKPFRIPELLPKIEELVAKYQTSSPASSRVT</sequence>
<dbReference type="InterPro" id="IPR036097">
    <property type="entry name" value="HisK_dim/P_sf"/>
</dbReference>
<feature type="region of interest" description="Disordered" evidence="3">
    <location>
        <begin position="1125"/>
        <end position="1155"/>
    </location>
</feature>
<evidence type="ECO:0000256" key="2">
    <source>
        <dbReference type="PROSITE-ProRule" id="PRU00169"/>
    </source>
</evidence>
<keyword evidence="8" id="KW-1185">Reference proteome</keyword>
<dbReference type="SUPFAM" id="SSF47384">
    <property type="entry name" value="Homodimeric domain of signal transducing histidine kinase"/>
    <property type="match status" value="1"/>
</dbReference>
<dbReference type="SUPFAM" id="SSF55785">
    <property type="entry name" value="PYP-like sensor domain (PAS domain)"/>
    <property type="match status" value="1"/>
</dbReference>
<dbReference type="CDD" id="cd16922">
    <property type="entry name" value="HATPase_EvgS-ArcB-TorS-like"/>
    <property type="match status" value="1"/>
</dbReference>
<proteinExistence type="predicted"/>
<dbReference type="CDD" id="cd00130">
    <property type="entry name" value="PAS"/>
    <property type="match status" value="1"/>
</dbReference>